<sequence>MNSPSRPRPRQSQAQAPRDYDDLPSVYHNSGGLGKGAPSSAASAAAFNSHDDFYDFLDSNRGPPSAPTSSGGHSSSNTIPAQQSQMPSQQPRFRGDAGQQPSHSPTTQSRPPITNSFPSGSGSEQQPQRSSRPPSYSGSSRSEEMLVAGDRGGESSSGRVQRQNGRRGGGSSKPMSGPRPPTSSSGGSSPPRASNGYPMTHPHIAQAQAQSSKSASASASDPSLSVPGASLGASIQRLKSPSVLDCVLQPLDAKVGEWAGVMQREQDEMDRLDAELRALQERRADAETRFLEAKGKHDDYRRQYVDVERAMRGEGLPPPTPRDMMPPPQGHQGQPLSRQPTRPMSLQEDDDDDDDDFGPPPSSAHRRINSQQSFGRSSQKGRFRFSLFGGK</sequence>
<name>A0ACC0DAX3_9PEZI</name>
<dbReference type="Proteomes" id="UP001497680">
    <property type="component" value="Unassembled WGS sequence"/>
</dbReference>
<protein>
    <submittedName>
        <fullName evidence="1">Uncharacterized protein</fullName>
    </submittedName>
</protein>
<reference evidence="1 2" key="1">
    <citation type="journal article" date="2022" name="New Phytol.">
        <title>Ecological generalism drives hyperdiversity of secondary metabolite gene clusters in xylarialean endophytes.</title>
        <authorList>
            <person name="Franco M.E.E."/>
            <person name="Wisecaver J.H."/>
            <person name="Arnold A.E."/>
            <person name="Ju Y.M."/>
            <person name="Slot J.C."/>
            <person name="Ahrendt S."/>
            <person name="Moore L.P."/>
            <person name="Eastman K.E."/>
            <person name="Scott K."/>
            <person name="Konkel Z."/>
            <person name="Mondo S.J."/>
            <person name="Kuo A."/>
            <person name="Hayes R.D."/>
            <person name="Haridas S."/>
            <person name="Andreopoulos B."/>
            <person name="Riley R."/>
            <person name="LaButti K."/>
            <person name="Pangilinan J."/>
            <person name="Lipzen A."/>
            <person name="Amirebrahimi M."/>
            <person name="Yan J."/>
            <person name="Adam C."/>
            <person name="Keymanesh K."/>
            <person name="Ng V."/>
            <person name="Louie K."/>
            <person name="Northen T."/>
            <person name="Drula E."/>
            <person name="Henrissat B."/>
            <person name="Hsieh H.M."/>
            <person name="Youens-Clark K."/>
            <person name="Lutzoni F."/>
            <person name="Miadlikowska J."/>
            <person name="Eastwood D.C."/>
            <person name="Hamelin R.C."/>
            <person name="Grigoriev I.V."/>
            <person name="U'Ren J.M."/>
        </authorList>
    </citation>
    <scope>NUCLEOTIDE SEQUENCE [LARGE SCALE GENOMIC DNA]</scope>
    <source>
        <strain evidence="1 2">ER1909</strain>
    </source>
</reference>
<organism evidence="1 2">
    <name type="scientific">Hypoxylon rubiginosum</name>
    <dbReference type="NCBI Taxonomy" id="110542"/>
    <lineage>
        <taxon>Eukaryota</taxon>
        <taxon>Fungi</taxon>
        <taxon>Dikarya</taxon>
        <taxon>Ascomycota</taxon>
        <taxon>Pezizomycotina</taxon>
        <taxon>Sordariomycetes</taxon>
        <taxon>Xylariomycetidae</taxon>
        <taxon>Xylariales</taxon>
        <taxon>Hypoxylaceae</taxon>
        <taxon>Hypoxylon</taxon>
    </lineage>
</organism>
<evidence type="ECO:0000313" key="2">
    <source>
        <dbReference type="Proteomes" id="UP001497680"/>
    </source>
</evidence>
<evidence type="ECO:0000313" key="1">
    <source>
        <dbReference type="EMBL" id="KAI6089899.1"/>
    </source>
</evidence>
<keyword evidence="2" id="KW-1185">Reference proteome</keyword>
<proteinExistence type="predicted"/>
<dbReference type="EMBL" id="MU394293">
    <property type="protein sequence ID" value="KAI6089899.1"/>
    <property type="molecule type" value="Genomic_DNA"/>
</dbReference>
<comment type="caution">
    <text evidence="1">The sequence shown here is derived from an EMBL/GenBank/DDBJ whole genome shotgun (WGS) entry which is preliminary data.</text>
</comment>
<accession>A0ACC0DAX3</accession>
<gene>
    <name evidence="1" type="ORF">F4821DRAFT_44294</name>
</gene>